<proteinExistence type="predicted"/>
<evidence type="ECO:0000313" key="4">
    <source>
        <dbReference type="Proteomes" id="UP000298416"/>
    </source>
</evidence>
<evidence type="ECO:0000256" key="2">
    <source>
        <dbReference type="SAM" id="Phobius"/>
    </source>
</evidence>
<feature type="compositionally biased region" description="Basic and acidic residues" evidence="1">
    <location>
        <begin position="49"/>
        <end position="59"/>
    </location>
</feature>
<feature type="compositionally biased region" description="Basic and acidic residues" evidence="1">
    <location>
        <begin position="1"/>
        <end position="17"/>
    </location>
</feature>
<dbReference type="Proteomes" id="UP000298416">
    <property type="component" value="Unassembled WGS sequence"/>
</dbReference>
<protein>
    <submittedName>
        <fullName evidence="3">Uncharacterized protein</fullName>
    </submittedName>
</protein>
<name>A0A8X8X4C1_SALSN</name>
<keyword evidence="2" id="KW-1133">Transmembrane helix</keyword>
<keyword evidence="4" id="KW-1185">Reference proteome</keyword>
<evidence type="ECO:0000313" key="3">
    <source>
        <dbReference type="EMBL" id="KAG6405241.1"/>
    </source>
</evidence>
<gene>
    <name evidence="3" type="ORF">SASPL_132828</name>
</gene>
<comment type="caution">
    <text evidence="3">The sequence shown here is derived from an EMBL/GenBank/DDBJ whole genome shotgun (WGS) entry which is preliminary data.</text>
</comment>
<dbReference type="AlphaFoldDB" id="A0A8X8X4C1"/>
<dbReference type="EMBL" id="PNBA02000012">
    <property type="protein sequence ID" value="KAG6405241.1"/>
    <property type="molecule type" value="Genomic_DNA"/>
</dbReference>
<accession>A0A8X8X4C1</accession>
<evidence type="ECO:0000256" key="1">
    <source>
        <dbReference type="SAM" id="MobiDB-lite"/>
    </source>
</evidence>
<keyword evidence="2" id="KW-0812">Transmembrane</keyword>
<feature type="region of interest" description="Disordered" evidence="1">
    <location>
        <begin position="1"/>
        <end position="89"/>
    </location>
</feature>
<reference evidence="3" key="1">
    <citation type="submission" date="2018-01" db="EMBL/GenBank/DDBJ databases">
        <authorList>
            <person name="Mao J.F."/>
        </authorList>
    </citation>
    <scope>NUCLEOTIDE SEQUENCE</scope>
    <source>
        <strain evidence="3">Huo1</strain>
        <tissue evidence="3">Leaf</tissue>
    </source>
</reference>
<keyword evidence="2" id="KW-0472">Membrane</keyword>
<feature type="transmembrane region" description="Helical" evidence="2">
    <location>
        <begin position="182"/>
        <end position="204"/>
    </location>
</feature>
<sequence length="207" mass="22862">MDRRGCSSRRQWREDRGGGAVATSSGEEVGAVRAVGEREKDNAAGSAAAREDCRRREGHGAGVREGSSSPTSQRRRTLGAAGRAGRRSRRTTWWAPWRPWASTITPTRSLSTWTTKIPTVAPCRPLVALELTLAMAVVEEKALPLGLSLGTTTSFSRKPYFCCCCCFDFNFDFDGLQLNSDYAVHGLLFDFMITMLLLSMFFPVKRT</sequence>
<organism evidence="3">
    <name type="scientific">Salvia splendens</name>
    <name type="common">Scarlet sage</name>
    <dbReference type="NCBI Taxonomy" id="180675"/>
    <lineage>
        <taxon>Eukaryota</taxon>
        <taxon>Viridiplantae</taxon>
        <taxon>Streptophyta</taxon>
        <taxon>Embryophyta</taxon>
        <taxon>Tracheophyta</taxon>
        <taxon>Spermatophyta</taxon>
        <taxon>Magnoliopsida</taxon>
        <taxon>eudicotyledons</taxon>
        <taxon>Gunneridae</taxon>
        <taxon>Pentapetalae</taxon>
        <taxon>asterids</taxon>
        <taxon>lamiids</taxon>
        <taxon>Lamiales</taxon>
        <taxon>Lamiaceae</taxon>
        <taxon>Nepetoideae</taxon>
        <taxon>Mentheae</taxon>
        <taxon>Salviinae</taxon>
        <taxon>Salvia</taxon>
        <taxon>Salvia subgen. Calosphace</taxon>
        <taxon>core Calosphace</taxon>
    </lineage>
</organism>
<reference evidence="3" key="2">
    <citation type="submission" date="2020-08" db="EMBL/GenBank/DDBJ databases">
        <title>Plant Genome Project.</title>
        <authorList>
            <person name="Zhang R.-G."/>
        </authorList>
    </citation>
    <scope>NUCLEOTIDE SEQUENCE</scope>
    <source>
        <strain evidence="3">Huo1</strain>
        <tissue evidence="3">Leaf</tissue>
    </source>
</reference>